<evidence type="ECO:0000313" key="3">
    <source>
        <dbReference type="Ensembl" id="ENSPLAP00000008555.1"/>
    </source>
</evidence>
<dbReference type="AlphaFoldDB" id="A0A3B3U5A7"/>
<dbReference type="Ensembl" id="ENSPLAT00000002680.1">
    <property type="protein sequence ID" value="ENSPLAP00000008555.1"/>
    <property type="gene ID" value="ENSPLAG00000011141.1"/>
</dbReference>
<name>A0A3B3U5A7_9TELE</name>
<evidence type="ECO:0000313" key="4">
    <source>
        <dbReference type="Proteomes" id="UP000261500"/>
    </source>
</evidence>
<keyword evidence="2" id="KW-0812">Transmembrane</keyword>
<evidence type="ECO:0000256" key="2">
    <source>
        <dbReference type="SAM" id="Phobius"/>
    </source>
</evidence>
<keyword evidence="2" id="KW-1133">Transmembrane helix</keyword>
<dbReference type="Proteomes" id="UP000261500">
    <property type="component" value="Unplaced"/>
</dbReference>
<proteinExistence type="predicted"/>
<keyword evidence="2" id="KW-0472">Membrane</keyword>
<sequence>MHLYDGKTQRDLSMTETSTPKSAKKPHWTSLEIGLITVVSLLFIVIVALVILFATQKTGECSIFTLNYVHFMCAHSYNPQSAALKVKL</sequence>
<keyword evidence="4" id="KW-1185">Reference proteome</keyword>
<dbReference type="STRING" id="48699.ENSPLAP00000008555"/>
<evidence type="ECO:0000256" key="1">
    <source>
        <dbReference type="SAM" id="MobiDB-lite"/>
    </source>
</evidence>
<organism evidence="3 4">
    <name type="scientific">Poecilia latipinna</name>
    <name type="common">sailfin molly</name>
    <dbReference type="NCBI Taxonomy" id="48699"/>
    <lineage>
        <taxon>Eukaryota</taxon>
        <taxon>Metazoa</taxon>
        <taxon>Chordata</taxon>
        <taxon>Craniata</taxon>
        <taxon>Vertebrata</taxon>
        <taxon>Euteleostomi</taxon>
        <taxon>Actinopterygii</taxon>
        <taxon>Neopterygii</taxon>
        <taxon>Teleostei</taxon>
        <taxon>Neoteleostei</taxon>
        <taxon>Acanthomorphata</taxon>
        <taxon>Ovalentaria</taxon>
        <taxon>Atherinomorphae</taxon>
        <taxon>Cyprinodontiformes</taxon>
        <taxon>Poeciliidae</taxon>
        <taxon>Poeciliinae</taxon>
        <taxon>Poecilia</taxon>
    </lineage>
</organism>
<protein>
    <submittedName>
        <fullName evidence="3">Uncharacterized protein</fullName>
    </submittedName>
</protein>
<dbReference type="GeneTree" id="ENSGT00940000177790"/>
<reference evidence="3" key="1">
    <citation type="submission" date="2025-08" db="UniProtKB">
        <authorList>
            <consortium name="Ensembl"/>
        </authorList>
    </citation>
    <scope>IDENTIFICATION</scope>
</reference>
<feature type="compositionally biased region" description="Basic and acidic residues" evidence="1">
    <location>
        <begin position="1"/>
        <end position="10"/>
    </location>
</feature>
<feature type="transmembrane region" description="Helical" evidence="2">
    <location>
        <begin position="33"/>
        <end position="54"/>
    </location>
</feature>
<feature type="region of interest" description="Disordered" evidence="1">
    <location>
        <begin position="1"/>
        <end position="26"/>
    </location>
</feature>
<feature type="compositionally biased region" description="Polar residues" evidence="1">
    <location>
        <begin position="11"/>
        <end position="21"/>
    </location>
</feature>
<reference evidence="3" key="2">
    <citation type="submission" date="2025-09" db="UniProtKB">
        <authorList>
            <consortium name="Ensembl"/>
        </authorList>
    </citation>
    <scope>IDENTIFICATION</scope>
</reference>
<accession>A0A3B3U5A7</accession>